<keyword evidence="2" id="KW-0720">Serine protease</keyword>
<dbReference type="AlphaFoldDB" id="A0A0D5CH76"/>
<proteinExistence type="predicted"/>
<sequence length="695" mass="73644">MKTTDLDLLTSVSRPAVSPDGRLAVVAVTRPRVHADAYTGQLWEVTTDGSAPPRRITRGFRDTAPRLSPDGRVIAFLRAEPKGPPQLHVVSATGGETVALTDELLGVGAFDWSPDGSRLVYASRVAEPGRYGSVEGVSPAAEPARRIATTKYLANGLGWSTDRHTQLSLVELPELDAEPFVAAVPSGYPDAADPAVRGEGADATPSAAERAGVPKAVRLTDEPVDHDAPRFSADGSEVLFVASRHEGRDDDLLSGAYAVAVPAHGDAAAGLPEVRTVVSHEAGLGVAEVASVEGGRTYLLAQDLGESGVDFVARNTALYVLDADDAAPRVLTDAETVDLGGSGITIEDRDAVLVLNGSRGTVQLLRVTSDGAVEALVDDQVEVTGVGVGGGAVVVALTDPRTHGDLALVRGDRPADGGSALVPLTDFSAPLREAGIRPLHELVVEGRDGYPVHGWVVLPEGEGPHPVLLVIHGGPYAAYGVHLFDEAQVYADAGYAVLLCNPRGAAGYGQAHGRVIKERMGTVDMHDVLDFLDGAIAVHDAIDGSRAGIMGGSYGGYLTAWTIAHEHRFQGAIVERGFLDPELFTGTSDIGTFFGEEYTGHDEETRRAQSPQAFAHQVRTPTFVVHSEDDLRCPLSQAERYHLALVRAGVETEMLVFPGEDHELSRSGRPRHRVQRFEAILDWWDRHLPVAGGAR</sequence>
<dbReference type="Gene3D" id="2.120.10.30">
    <property type="entry name" value="TolB, C-terminal domain"/>
    <property type="match status" value="1"/>
</dbReference>
<evidence type="ECO:0000313" key="4">
    <source>
        <dbReference type="EMBL" id="AJW79013.1"/>
    </source>
</evidence>
<dbReference type="InterPro" id="IPR001375">
    <property type="entry name" value="Peptidase_S9_cat"/>
</dbReference>
<dbReference type="EMBL" id="CP011043">
    <property type="protein sequence ID" value="AJW79013.1"/>
    <property type="molecule type" value="Genomic_DNA"/>
</dbReference>
<gene>
    <name evidence="4" type="ORF">VO01_07625</name>
</gene>
<dbReference type="MEROPS" id="S09.071"/>
<dbReference type="OrthoDB" id="262125at2"/>
<dbReference type="PATRIC" id="fig|33014.5.peg.1588"/>
<feature type="domain" description="Peptidase S9 prolyl oligopeptidase catalytic" evidence="3">
    <location>
        <begin position="484"/>
        <end position="688"/>
    </location>
</feature>
<accession>A0A0D5CH76</accession>
<keyword evidence="2" id="KW-0645">Protease</keyword>
<dbReference type="RefSeq" id="WP_045528030.1">
    <property type="nucleotide sequence ID" value="NZ_CP011043.1"/>
</dbReference>
<dbReference type="PANTHER" id="PTHR42776:SF27">
    <property type="entry name" value="DIPEPTIDYL PEPTIDASE FAMILY MEMBER 6"/>
    <property type="match status" value="1"/>
</dbReference>
<dbReference type="GO" id="GO:0004252">
    <property type="term" value="F:serine-type endopeptidase activity"/>
    <property type="evidence" value="ECO:0007669"/>
    <property type="project" value="TreeGrafter"/>
</dbReference>
<dbReference type="SUPFAM" id="SSF53474">
    <property type="entry name" value="alpha/beta-Hydrolases"/>
    <property type="match status" value="1"/>
</dbReference>
<dbReference type="InterPro" id="IPR011042">
    <property type="entry name" value="6-blade_b-propeller_TolB-like"/>
</dbReference>
<dbReference type="InterPro" id="IPR029058">
    <property type="entry name" value="AB_hydrolase_fold"/>
</dbReference>
<dbReference type="Proteomes" id="UP000032604">
    <property type="component" value="Chromosome"/>
</dbReference>
<organism evidence="4 5">
    <name type="scientific">Clavibacter michiganensis subsp. insidiosus</name>
    <dbReference type="NCBI Taxonomy" id="33014"/>
    <lineage>
        <taxon>Bacteria</taxon>
        <taxon>Bacillati</taxon>
        <taxon>Actinomycetota</taxon>
        <taxon>Actinomycetes</taxon>
        <taxon>Micrococcales</taxon>
        <taxon>Microbacteriaceae</taxon>
        <taxon>Clavibacter</taxon>
    </lineage>
</organism>
<evidence type="ECO:0000256" key="1">
    <source>
        <dbReference type="ARBA" id="ARBA00022801"/>
    </source>
</evidence>
<dbReference type="SUPFAM" id="SSF82171">
    <property type="entry name" value="DPP6 N-terminal domain-like"/>
    <property type="match status" value="1"/>
</dbReference>
<dbReference type="KEGG" id="cmh:VO01_07625"/>
<keyword evidence="1" id="KW-0378">Hydrolase</keyword>
<protein>
    <submittedName>
        <fullName evidence="4">Peptidase S9</fullName>
    </submittedName>
</protein>
<dbReference type="Pfam" id="PF07676">
    <property type="entry name" value="PD40"/>
    <property type="match status" value="3"/>
</dbReference>
<dbReference type="Pfam" id="PF00326">
    <property type="entry name" value="Peptidase_S9"/>
    <property type="match status" value="1"/>
</dbReference>
<evidence type="ECO:0000313" key="5">
    <source>
        <dbReference type="Proteomes" id="UP000032604"/>
    </source>
</evidence>
<name>A0A0D5CH76_9MICO</name>
<dbReference type="InterPro" id="IPR011659">
    <property type="entry name" value="WD40"/>
</dbReference>
<dbReference type="PANTHER" id="PTHR42776">
    <property type="entry name" value="SERINE PEPTIDASE S9 FAMILY MEMBER"/>
    <property type="match status" value="1"/>
</dbReference>
<reference evidence="4 5" key="1">
    <citation type="journal article" date="2015" name="Genome Announc.">
        <title>Complete Genome Sequence of Clavibacter michiganensis subsp. insidiosus R1-1 Using PacBio Single-Molecule Real-Time Technology.</title>
        <authorList>
            <person name="Lu Y."/>
            <person name="Samac D.A."/>
            <person name="Glazebrook J."/>
            <person name="Ishimaru C.A."/>
        </authorList>
    </citation>
    <scope>NUCLEOTIDE SEQUENCE [LARGE SCALE GENOMIC DNA]</scope>
    <source>
        <strain evidence="4 5">R1-1</strain>
    </source>
</reference>
<evidence type="ECO:0000259" key="3">
    <source>
        <dbReference type="Pfam" id="PF00326"/>
    </source>
</evidence>
<dbReference type="HOGENOM" id="CLU_008615_2_1_11"/>
<dbReference type="Gene3D" id="3.40.50.1820">
    <property type="entry name" value="alpha/beta hydrolase"/>
    <property type="match status" value="1"/>
</dbReference>
<dbReference type="GO" id="GO:0006508">
    <property type="term" value="P:proteolysis"/>
    <property type="evidence" value="ECO:0007669"/>
    <property type="project" value="InterPro"/>
</dbReference>
<evidence type="ECO:0000256" key="2">
    <source>
        <dbReference type="ARBA" id="ARBA00022825"/>
    </source>
</evidence>